<sequence length="107" mass="12229">MMVERASRPAAPQERRITKDELAKLGREDADHMAEILAKLIEEDGLVIEQAKVEVFSVWHAVQIHAAEARLREAGLLRSEVTTWRRACRAQLNAKIAEMARSYQRVH</sequence>
<name>A0AAX3DRL2_RHOPL</name>
<evidence type="ECO:0000313" key="2">
    <source>
        <dbReference type="EMBL" id="UYO37490.1"/>
    </source>
</evidence>
<gene>
    <name evidence="2" type="ORF">KQX62_12045</name>
</gene>
<reference evidence="2" key="1">
    <citation type="journal article" date="2022" name="Biol. Control">
        <title>In silico genomic analysis of Rhodopseudomonas palustris strains revealed potential biocontrol agents and crop yield enhancers.</title>
        <authorList>
            <person name="Surachat K."/>
            <person name="Kantachote D."/>
            <person name="Deachamag P."/>
            <person name="Wonglapsuwan M."/>
        </authorList>
    </citation>
    <scope>NUCLEOTIDE SEQUENCE</scope>
    <source>
        <strain evidence="2">TLS06</strain>
    </source>
</reference>
<accession>A0AAX3DRL2</accession>
<dbReference type="AlphaFoldDB" id="A0AAX3DRL2"/>
<dbReference type="EMBL" id="CP076676">
    <property type="protein sequence ID" value="UYO37490.1"/>
    <property type="molecule type" value="Genomic_DNA"/>
</dbReference>
<proteinExistence type="predicted"/>
<evidence type="ECO:0000313" key="3">
    <source>
        <dbReference type="Proteomes" id="UP001163166"/>
    </source>
</evidence>
<protein>
    <submittedName>
        <fullName evidence="2">Uncharacterized protein</fullName>
    </submittedName>
</protein>
<dbReference type="Proteomes" id="UP001163166">
    <property type="component" value="Chromosome"/>
</dbReference>
<feature type="region of interest" description="Disordered" evidence="1">
    <location>
        <begin position="1"/>
        <end position="22"/>
    </location>
</feature>
<organism evidence="2 3">
    <name type="scientific">Rhodopseudomonas palustris</name>
    <dbReference type="NCBI Taxonomy" id="1076"/>
    <lineage>
        <taxon>Bacteria</taxon>
        <taxon>Pseudomonadati</taxon>
        <taxon>Pseudomonadota</taxon>
        <taxon>Alphaproteobacteria</taxon>
        <taxon>Hyphomicrobiales</taxon>
        <taxon>Nitrobacteraceae</taxon>
        <taxon>Rhodopseudomonas</taxon>
    </lineage>
</organism>
<dbReference type="RefSeq" id="WP_264073263.1">
    <property type="nucleotide sequence ID" value="NZ_CP076676.1"/>
</dbReference>
<feature type="compositionally biased region" description="Basic and acidic residues" evidence="1">
    <location>
        <begin position="13"/>
        <end position="22"/>
    </location>
</feature>
<evidence type="ECO:0000256" key="1">
    <source>
        <dbReference type="SAM" id="MobiDB-lite"/>
    </source>
</evidence>